<reference evidence="1" key="1">
    <citation type="journal article" date="2023" name="PLoS Negl. Trop. Dis.">
        <title>A genome sequence for Biomphalaria pfeifferi, the major vector snail for the human-infecting parasite Schistosoma mansoni.</title>
        <authorList>
            <person name="Bu L."/>
            <person name="Lu L."/>
            <person name="Laidemitt M.R."/>
            <person name="Zhang S.M."/>
            <person name="Mutuku M."/>
            <person name="Mkoji G."/>
            <person name="Steinauer M."/>
            <person name="Loker E.S."/>
        </authorList>
    </citation>
    <scope>NUCLEOTIDE SEQUENCE</scope>
    <source>
        <strain evidence="1">KasaAsao</strain>
    </source>
</reference>
<feature type="non-terminal residue" evidence="1">
    <location>
        <position position="52"/>
    </location>
</feature>
<proteinExistence type="predicted"/>
<sequence>EQMTLAKRLQLTETIETMRSVILVNYTTPSLEQATQWFSNMTAFIDSLKSAQ</sequence>
<name>A0AAD8BH54_BIOPF</name>
<dbReference type="Proteomes" id="UP001233172">
    <property type="component" value="Unassembled WGS sequence"/>
</dbReference>
<gene>
    <name evidence="1" type="ORF">Bpfe_016113</name>
</gene>
<comment type="caution">
    <text evidence="1">The sequence shown here is derived from an EMBL/GenBank/DDBJ whole genome shotgun (WGS) entry which is preliminary data.</text>
</comment>
<feature type="non-terminal residue" evidence="1">
    <location>
        <position position="1"/>
    </location>
</feature>
<reference evidence="1" key="2">
    <citation type="submission" date="2023-04" db="EMBL/GenBank/DDBJ databases">
        <authorList>
            <person name="Bu L."/>
            <person name="Lu L."/>
            <person name="Laidemitt M.R."/>
            <person name="Zhang S.M."/>
            <person name="Mutuku M."/>
            <person name="Mkoji G."/>
            <person name="Steinauer M."/>
            <person name="Loker E.S."/>
        </authorList>
    </citation>
    <scope>NUCLEOTIDE SEQUENCE</scope>
    <source>
        <strain evidence="1">KasaAsao</strain>
        <tissue evidence="1">Whole Snail</tissue>
    </source>
</reference>
<protein>
    <submittedName>
        <fullName evidence="1">Uncharacterized protein</fullName>
    </submittedName>
</protein>
<evidence type="ECO:0000313" key="2">
    <source>
        <dbReference type="Proteomes" id="UP001233172"/>
    </source>
</evidence>
<dbReference type="EMBL" id="JASAOG010000077">
    <property type="protein sequence ID" value="KAK0054537.1"/>
    <property type="molecule type" value="Genomic_DNA"/>
</dbReference>
<accession>A0AAD8BH54</accession>
<evidence type="ECO:0000313" key="1">
    <source>
        <dbReference type="EMBL" id="KAK0054537.1"/>
    </source>
</evidence>
<organism evidence="1 2">
    <name type="scientific">Biomphalaria pfeifferi</name>
    <name type="common">Bloodfluke planorb</name>
    <name type="synonym">Freshwater snail</name>
    <dbReference type="NCBI Taxonomy" id="112525"/>
    <lineage>
        <taxon>Eukaryota</taxon>
        <taxon>Metazoa</taxon>
        <taxon>Spiralia</taxon>
        <taxon>Lophotrochozoa</taxon>
        <taxon>Mollusca</taxon>
        <taxon>Gastropoda</taxon>
        <taxon>Heterobranchia</taxon>
        <taxon>Euthyneura</taxon>
        <taxon>Panpulmonata</taxon>
        <taxon>Hygrophila</taxon>
        <taxon>Lymnaeoidea</taxon>
        <taxon>Planorbidae</taxon>
        <taxon>Biomphalaria</taxon>
    </lineage>
</organism>
<keyword evidence="2" id="KW-1185">Reference proteome</keyword>
<dbReference type="AlphaFoldDB" id="A0AAD8BH54"/>